<reference evidence="3" key="2">
    <citation type="journal article" date="2018" name="BMC Genomics">
        <title>A manually annotated Actinidia chinensis var. chinensis (kiwifruit) genome highlights the challenges associated with draft genomes and gene prediction in plants.</title>
        <authorList>
            <person name="Pilkington S.M."/>
            <person name="Crowhurst R."/>
            <person name="Hilario E."/>
            <person name="Nardozza S."/>
            <person name="Fraser L."/>
            <person name="Peng Y."/>
            <person name="Gunaseelan K."/>
            <person name="Simpson R."/>
            <person name="Tahir J."/>
            <person name="Deroles S.C."/>
            <person name="Templeton K."/>
            <person name="Luo Z."/>
            <person name="Davy M."/>
            <person name="Cheng C."/>
            <person name="McNeilage M."/>
            <person name="Scaglione D."/>
            <person name="Liu Y."/>
            <person name="Zhang Q."/>
            <person name="Datson P."/>
            <person name="De Silva N."/>
            <person name="Gardiner S.E."/>
            <person name="Bassett H."/>
            <person name="Chagne D."/>
            <person name="McCallum J."/>
            <person name="Dzierzon H."/>
            <person name="Deng C."/>
            <person name="Wang Y.Y."/>
            <person name="Barron L."/>
            <person name="Manako K."/>
            <person name="Bowen J."/>
            <person name="Foster T.M."/>
            <person name="Erridge Z.A."/>
            <person name="Tiffin H."/>
            <person name="Waite C.N."/>
            <person name="Davies K.M."/>
            <person name="Grierson E.P."/>
            <person name="Laing W.A."/>
            <person name="Kirk R."/>
            <person name="Chen X."/>
            <person name="Wood M."/>
            <person name="Montefiori M."/>
            <person name="Brummell D.A."/>
            <person name="Schwinn K.E."/>
            <person name="Catanach A."/>
            <person name="Fullerton C."/>
            <person name="Li D."/>
            <person name="Meiyalaghan S."/>
            <person name="Nieuwenhuizen N."/>
            <person name="Read N."/>
            <person name="Prakash R."/>
            <person name="Hunter D."/>
            <person name="Zhang H."/>
            <person name="McKenzie M."/>
            <person name="Knabel M."/>
            <person name="Harris A."/>
            <person name="Allan A.C."/>
            <person name="Gleave A."/>
            <person name="Chen A."/>
            <person name="Janssen B.J."/>
            <person name="Plunkett B."/>
            <person name="Ampomah-Dwamena C."/>
            <person name="Voogd C."/>
            <person name="Leif D."/>
            <person name="Lafferty D."/>
            <person name="Souleyre E.J.F."/>
            <person name="Varkonyi-Gasic E."/>
            <person name="Gambi F."/>
            <person name="Hanley J."/>
            <person name="Yao J.L."/>
            <person name="Cheung J."/>
            <person name="David K.M."/>
            <person name="Warren B."/>
            <person name="Marsh K."/>
            <person name="Snowden K.C."/>
            <person name="Lin-Wang K."/>
            <person name="Brian L."/>
            <person name="Martinez-Sanchez M."/>
            <person name="Wang M."/>
            <person name="Ileperuma N."/>
            <person name="Macnee N."/>
            <person name="Campin R."/>
            <person name="McAtee P."/>
            <person name="Drummond R.S.M."/>
            <person name="Espley R.V."/>
            <person name="Ireland H.S."/>
            <person name="Wu R."/>
            <person name="Atkinson R.G."/>
            <person name="Karunairetnam S."/>
            <person name="Bulley S."/>
            <person name="Chunkath S."/>
            <person name="Hanley Z."/>
            <person name="Storey R."/>
            <person name="Thrimawithana A.H."/>
            <person name="Thomson S."/>
            <person name="David C."/>
            <person name="Testolin R."/>
            <person name="Huang H."/>
            <person name="Hellens R.P."/>
            <person name="Schaffer R.J."/>
        </authorList>
    </citation>
    <scope>NUCLEOTIDE SEQUENCE [LARGE SCALE GENOMIC DNA]</scope>
    <source>
        <strain evidence="3">cv. Red5</strain>
    </source>
</reference>
<evidence type="ECO:0000313" key="3">
    <source>
        <dbReference type="Proteomes" id="UP000241394"/>
    </source>
</evidence>
<comment type="caution">
    <text evidence="2">The sequence shown here is derived from an EMBL/GenBank/DDBJ whole genome shotgun (WGS) entry which is preliminary data.</text>
</comment>
<dbReference type="Gramene" id="PSS34977">
    <property type="protein sequence ID" value="PSS34977"/>
    <property type="gene ID" value="CEY00_Acc03950"/>
</dbReference>
<dbReference type="PANTHER" id="PTHR38928:SF7">
    <property type="entry name" value="ARGOS7"/>
    <property type="match status" value="1"/>
</dbReference>
<organism evidence="2 3">
    <name type="scientific">Actinidia chinensis var. chinensis</name>
    <name type="common">Chinese soft-hair kiwi</name>
    <dbReference type="NCBI Taxonomy" id="1590841"/>
    <lineage>
        <taxon>Eukaryota</taxon>
        <taxon>Viridiplantae</taxon>
        <taxon>Streptophyta</taxon>
        <taxon>Embryophyta</taxon>
        <taxon>Tracheophyta</taxon>
        <taxon>Spermatophyta</taxon>
        <taxon>Magnoliopsida</taxon>
        <taxon>eudicotyledons</taxon>
        <taxon>Gunneridae</taxon>
        <taxon>Pentapetalae</taxon>
        <taxon>asterids</taxon>
        <taxon>Ericales</taxon>
        <taxon>Actinidiaceae</taxon>
        <taxon>Actinidia</taxon>
    </lineage>
</organism>
<feature type="transmembrane region" description="Helical" evidence="1">
    <location>
        <begin position="72"/>
        <end position="92"/>
    </location>
</feature>
<dbReference type="EMBL" id="NKQK01000002">
    <property type="protein sequence ID" value="PSS34977.1"/>
    <property type="molecule type" value="Genomic_DNA"/>
</dbReference>
<proteinExistence type="predicted"/>
<reference evidence="2 3" key="1">
    <citation type="submission" date="2017-07" db="EMBL/GenBank/DDBJ databases">
        <title>An improved, manually edited Actinidia chinensis var. chinensis (kiwifruit) genome highlights the challenges associated with draft genomes and gene prediction in plants.</title>
        <authorList>
            <person name="Pilkington S."/>
            <person name="Crowhurst R."/>
            <person name="Hilario E."/>
            <person name="Nardozza S."/>
            <person name="Fraser L."/>
            <person name="Peng Y."/>
            <person name="Gunaseelan K."/>
            <person name="Simpson R."/>
            <person name="Tahir J."/>
            <person name="Deroles S."/>
            <person name="Templeton K."/>
            <person name="Luo Z."/>
            <person name="Davy M."/>
            <person name="Cheng C."/>
            <person name="Mcneilage M."/>
            <person name="Scaglione D."/>
            <person name="Liu Y."/>
            <person name="Zhang Q."/>
            <person name="Datson P."/>
            <person name="De Silva N."/>
            <person name="Gardiner S."/>
            <person name="Bassett H."/>
            <person name="Chagne D."/>
            <person name="Mccallum J."/>
            <person name="Dzierzon H."/>
            <person name="Deng C."/>
            <person name="Wang Y.-Y."/>
            <person name="Barron N."/>
            <person name="Manako K."/>
            <person name="Bowen J."/>
            <person name="Foster T."/>
            <person name="Erridge Z."/>
            <person name="Tiffin H."/>
            <person name="Waite C."/>
            <person name="Davies K."/>
            <person name="Grierson E."/>
            <person name="Laing W."/>
            <person name="Kirk R."/>
            <person name="Chen X."/>
            <person name="Wood M."/>
            <person name="Montefiori M."/>
            <person name="Brummell D."/>
            <person name="Schwinn K."/>
            <person name="Catanach A."/>
            <person name="Fullerton C."/>
            <person name="Li D."/>
            <person name="Meiyalaghan S."/>
            <person name="Nieuwenhuizen N."/>
            <person name="Read N."/>
            <person name="Prakash R."/>
            <person name="Hunter D."/>
            <person name="Zhang H."/>
            <person name="Mckenzie M."/>
            <person name="Knabel M."/>
            <person name="Harris A."/>
            <person name="Allan A."/>
            <person name="Chen A."/>
            <person name="Janssen B."/>
            <person name="Plunkett B."/>
            <person name="Dwamena C."/>
            <person name="Voogd C."/>
            <person name="Leif D."/>
            <person name="Lafferty D."/>
            <person name="Souleyre E."/>
            <person name="Varkonyi-Gasic E."/>
            <person name="Gambi F."/>
            <person name="Hanley J."/>
            <person name="Yao J.-L."/>
            <person name="Cheung J."/>
            <person name="David K."/>
            <person name="Warren B."/>
            <person name="Marsh K."/>
            <person name="Snowden K."/>
            <person name="Lin-Wang K."/>
            <person name="Brian L."/>
            <person name="Martinez-Sanchez M."/>
            <person name="Wang M."/>
            <person name="Ileperuma N."/>
            <person name="Macnee N."/>
            <person name="Campin R."/>
            <person name="Mcatee P."/>
            <person name="Drummond R."/>
            <person name="Espley R."/>
            <person name="Ireland H."/>
            <person name="Wu R."/>
            <person name="Atkinson R."/>
            <person name="Karunairetnam S."/>
            <person name="Bulley S."/>
            <person name="Chunkath S."/>
            <person name="Hanley Z."/>
            <person name="Storey R."/>
            <person name="Thrimawithana A."/>
            <person name="Thomson S."/>
            <person name="David C."/>
            <person name="Testolin R."/>
        </authorList>
    </citation>
    <scope>NUCLEOTIDE SEQUENCE [LARGE SCALE GENOMIC DNA]</scope>
    <source>
        <strain evidence="3">cv. Red5</strain>
        <tissue evidence="2">Young leaf</tissue>
    </source>
</reference>
<gene>
    <name evidence="2" type="ORF">CEY00_Acc03950</name>
</gene>
<keyword evidence="1" id="KW-0812">Transmembrane</keyword>
<dbReference type="OMA" id="RVIFVMV"/>
<accession>A0A2R6RY82</accession>
<keyword evidence="1" id="KW-1133">Transmembrane helix</keyword>
<evidence type="ECO:0000256" key="1">
    <source>
        <dbReference type="SAM" id="Phobius"/>
    </source>
</evidence>
<feature type="transmembrane region" description="Helical" evidence="1">
    <location>
        <begin position="39"/>
        <end position="60"/>
    </location>
</feature>
<dbReference type="AlphaFoldDB" id="A0A2R6RY82"/>
<dbReference type="InParanoid" id="A0A2R6RY82"/>
<dbReference type="Proteomes" id="UP000241394">
    <property type="component" value="Chromosome LG2"/>
</dbReference>
<evidence type="ECO:0000313" key="2">
    <source>
        <dbReference type="EMBL" id="PSS34977.1"/>
    </source>
</evidence>
<keyword evidence="3" id="KW-1185">Reference proteome</keyword>
<dbReference type="PANTHER" id="PTHR38928">
    <property type="entry name" value="ARGOS7"/>
    <property type="match status" value="1"/>
</dbReference>
<sequence length="100" mass="11235">MVPRWRKMTTYDFDQLRLYFDTTKAFSSLSARRLMCKYFSLRSALVMVVLTVSLLVLPLVLPPLPPPPVELFLVPILIMAVLILLACSPSNIPNVAVTSI</sequence>
<dbReference type="OrthoDB" id="10588144at2759"/>
<name>A0A2R6RY82_ACTCC</name>
<protein>
    <submittedName>
        <fullName evidence="2">Biotin synthase</fullName>
    </submittedName>
</protein>
<keyword evidence="1" id="KW-0472">Membrane</keyword>